<dbReference type="RefSeq" id="WP_344950249.1">
    <property type="nucleotide sequence ID" value="NZ_BAAAZR010000039.1"/>
</dbReference>
<organism evidence="2 3">
    <name type="scientific">Sphaerisporangium flaviroseum</name>
    <dbReference type="NCBI Taxonomy" id="509199"/>
    <lineage>
        <taxon>Bacteria</taxon>
        <taxon>Bacillati</taxon>
        <taxon>Actinomycetota</taxon>
        <taxon>Actinomycetes</taxon>
        <taxon>Streptosporangiales</taxon>
        <taxon>Streptosporangiaceae</taxon>
        <taxon>Sphaerisporangium</taxon>
    </lineage>
</organism>
<keyword evidence="1" id="KW-0046">Antibiotic resistance</keyword>
<dbReference type="Pfam" id="PF02522">
    <property type="entry name" value="Antibiotic_NAT"/>
    <property type="match status" value="1"/>
</dbReference>
<protein>
    <recommendedName>
        <fullName evidence="1">Aminoglycoside N(3)-acetyltransferase</fullName>
        <ecNumber evidence="1">2.3.1.-</ecNumber>
    </recommendedName>
</protein>
<comment type="similarity">
    <text evidence="1">Belongs to the antibiotic N-acetyltransferase family.</text>
</comment>
<proteinExistence type="inferred from homology"/>
<sequence length="59" mass="6415">MTWTDVPENEDDFEDLGAAFEAGVGLPVGRVGNATARLMPQRALVDFATAWIAEHRPMA</sequence>
<gene>
    <name evidence="2" type="ORF">GCM10022226_68820</name>
</gene>
<dbReference type="InterPro" id="IPR028345">
    <property type="entry name" value="Antibiotic_NAT-like"/>
</dbReference>
<dbReference type="InterPro" id="IPR003679">
    <property type="entry name" value="Amioglycoside_AcTrfase"/>
</dbReference>
<evidence type="ECO:0000256" key="1">
    <source>
        <dbReference type="RuleBase" id="RU365031"/>
    </source>
</evidence>
<evidence type="ECO:0000313" key="3">
    <source>
        <dbReference type="Proteomes" id="UP001500888"/>
    </source>
</evidence>
<accession>A0ABP7J7W8</accession>
<dbReference type="EMBL" id="BAAAZR010000039">
    <property type="protein sequence ID" value="GAA3837041.1"/>
    <property type="molecule type" value="Genomic_DNA"/>
</dbReference>
<comment type="catalytic activity">
    <reaction evidence="1">
        <text>a 2-deoxystreptamine antibiotic + acetyl-CoA = an N(3)-acetyl-2-deoxystreptamine antibiotic + CoA + H(+)</text>
        <dbReference type="Rhea" id="RHEA:12665"/>
        <dbReference type="ChEBI" id="CHEBI:15378"/>
        <dbReference type="ChEBI" id="CHEBI:57287"/>
        <dbReference type="ChEBI" id="CHEBI:57288"/>
        <dbReference type="ChEBI" id="CHEBI:57921"/>
        <dbReference type="ChEBI" id="CHEBI:77452"/>
        <dbReference type="EC" id="2.3.1.81"/>
    </reaction>
</comment>
<evidence type="ECO:0000313" key="2">
    <source>
        <dbReference type="EMBL" id="GAA3837041.1"/>
    </source>
</evidence>
<dbReference type="SUPFAM" id="SSF110710">
    <property type="entry name" value="TTHA0583/YokD-like"/>
    <property type="match status" value="1"/>
</dbReference>
<keyword evidence="1" id="KW-0012">Acyltransferase</keyword>
<keyword evidence="3" id="KW-1185">Reference proteome</keyword>
<comment type="caution">
    <text evidence="2">The sequence shown here is derived from an EMBL/GenBank/DDBJ whole genome shotgun (WGS) entry which is preliminary data.</text>
</comment>
<keyword evidence="1" id="KW-0808">Transferase</keyword>
<name>A0ABP7J7W8_9ACTN</name>
<reference evidence="3" key="1">
    <citation type="journal article" date="2019" name="Int. J. Syst. Evol. Microbiol.">
        <title>The Global Catalogue of Microorganisms (GCM) 10K type strain sequencing project: providing services to taxonomists for standard genome sequencing and annotation.</title>
        <authorList>
            <consortium name="The Broad Institute Genomics Platform"/>
            <consortium name="The Broad Institute Genome Sequencing Center for Infectious Disease"/>
            <person name="Wu L."/>
            <person name="Ma J."/>
        </authorList>
    </citation>
    <scope>NUCLEOTIDE SEQUENCE [LARGE SCALE GENOMIC DNA]</scope>
    <source>
        <strain evidence="3">JCM 16908</strain>
    </source>
</reference>
<dbReference type="EC" id="2.3.1.-" evidence="1"/>
<dbReference type="Proteomes" id="UP001500888">
    <property type="component" value="Unassembled WGS sequence"/>
</dbReference>